<accession>A0A2X0LCV9</accession>
<name>A0A2X0LCV9_9BASI</name>
<dbReference type="EMBL" id="FMWP01000126">
    <property type="protein sequence ID" value="SDA02618.1"/>
    <property type="molecule type" value="Genomic_DNA"/>
</dbReference>
<keyword evidence="2" id="KW-1185">Reference proteome</keyword>
<dbReference type="AlphaFoldDB" id="A0A2X0LCV9"/>
<proteinExistence type="predicted"/>
<evidence type="ECO:0000313" key="2">
    <source>
        <dbReference type="Proteomes" id="UP000249723"/>
    </source>
</evidence>
<evidence type="ECO:0000313" key="1">
    <source>
        <dbReference type="EMBL" id="SDA02618.1"/>
    </source>
</evidence>
<protein>
    <submittedName>
        <fullName evidence="1">BZ3500_MvSof-1268-A1-R1_Chr7-2g09518 protein</fullName>
    </submittedName>
</protein>
<dbReference type="Proteomes" id="UP000249723">
    <property type="component" value="Unassembled WGS sequence"/>
</dbReference>
<organism evidence="1 2">
    <name type="scientific">Microbotryum saponariae</name>
    <dbReference type="NCBI Taxonomy" id="289078"/>
    <lineage>
        <taxon>Eukaryota</taxon>
        <taxon>Fungi</taxon>
        <taxon>Dikarya</taxon>
        <taxon>Basidiomycota</taxon>
        <taxon>Pucciniomycotina</taxon>
        <taxon>Microbotryomycetes</taxon>
        <taxon>Microbotryales</taxon>
        <taxon>Microbotryaceae</taxon>
        <taxon>Microbotryum</taxon>
    </lineage>
</organism>
<reference evidence="2" key="1">
    <citation type="submission" date="2016-10" db="EMBL/GenBank/DDBJ databases">
        <authorList>
            <person name="Jeantristanb JTB J.-T."/>
            <person name="Ricardo R."/>
        </authorList>
    </citation>
    <scope>NUCLEOTIDE SEQUENCE [LARGE SCALE GENOMIC DNA]</scope>
</reference>
<gene>
    <name evidence="1" type="ORF">BZ3500_MVSOF-1268-A1-R1_CHR7-2G09518</name>
</gene>
<sequence length="85" mass="9456">MTHSAKRTPCTQIGDHLELPPSLSFLPRRRALHFVHHLILPTSPPFSGGSETVAFVMCLSTRRRVLNGAYGMSLRLCMVHKTACI</sequence>